<reference evidence="3" key="1">
    <citation type="submission" date="2023-03" db="EMBL/GenBank/DDBJ databases">
        <title>Massive genome expansion in bonnet fungi (Mycena s.s.) driven by repeated elements and novel gene families across ecological guilds.</title>
        <authorList>
            <consortium name="Lawrence Berkeley National Laboratory"/>
            <person name="Harder C.B."/>
            <person name="Miyauchi S."/>
            <person name="Viragh M."/>
            <person name="Kuo A."/>
            <person name="Thoen E."/>
            <person name="Andreopoulos B."/>
            <person name="Lu D."/>
            <person name="Skrede I."/>
            <person name="Drula E."/>
            <person name="Henrissat B."/>
            <person name="Morin E."/>
            <person name="Kohler A."/>
            <person name="Barry K."/>
            <person name="LaButti K."/>
            <person name="Morin E."/>
            <person name="Salamov A."/>
            <person name="Lipzen A."/>
            <person name="Mereny Z."/>
            <person name="Hegedus B."/>
            <person name="Baldrian P."/>
            <person name="Stursova M."/>
            <person name="Weitz H."/>
            <person name="Taylor A."/>
            <person name="Grigoriev I.V."/>
            <person name="Nagy L.G."/>
            <person name="Martin F."/>
            <person name="Kauserud H."/>
        </authorList>
    </citation>
    <scope>NUCLEOTIDE SEQUENCE</scope>
    <source>
        <strain evidence="3">CBHHK002</strain>
    </source>
</reference>
<name>A0AAD7EB27_9AGAR</name>
<keyword evidence="4" id="KW-1185">Reference proteome</keyword>
<feature type="transmembrane region" description="Helical" evidence="2">
    <location>
        <begin position="31"/>
        <end position="51"/>
    </location>
</feature>
<accession>A0AAD7EB27</accession>
<sequence length="172" mass="19569">ATHDCDWARVTGTGTRQRKRERDGFLYNSCYLHGTCVLSLPSLLPLIFLLLQLPRSKTRRACGRTHVHFSAVPSGWSTLRQQAKSEERRAKRRGGRTHTVPRQPQRAPTPYVLSSSLPFPSLPSHLWPSLGSESGAACRRVDVDTQLGRKRNLRRIRTTSQAFKILKDKKDR</sequence>
<evidence type="ECO:0000256" key="2">
    <source>
        <dbReference type="SAM" id="Phobius"/>
    </source>
</evidence>
<evidence type="ECO:0000256" key="1">
    <source>
        <dbReference type="SAM" id="MobiDB-lite"/>
    </source>
</evidence>
<feature type="region of interest" description="Disordered" evidence="1">
    <location>
        <begin position="78"/>
        <end position="109"/>
    </location>
</feature>
<proteinExistence type="predicted"/>
<gene>
    <name evidence="3" type="ORF">DFH08DRAFT_899677</name>
</gene>
<feature type="non-terminal residue" evidence="3">
    <location>
        <position position="172"/>
    </location>
</feature>
<protein>
    <submittedName>
        <fullName evidence="3">Uncharacterized protein</fullName>
    </submittedName>
</protein>
<comment type="caution">
    <text evidence="3">The sequence shown here is derived from an EMBL/GenBank/DDBJ whole genome shotgun (WGS) entry which is preliminary data.</text>
</comment>
<dbReference type="Proteomes" id="UP001218218">
    <property type="component" value="Unassembled WGS sequence"/>
</dbReference>
<keyword evidence="2" id="KW-1133">Transmembrane helix</keyword>
<keyword evidence="2" id="KW-0812">Transmembrane</keyword>
<keyword evidence="2" id="KW-0472">Membrane</keyword>
<dbReference type="EMBL" id="JARIHO010000083">
    <property type="protein sequence ID" value="KAJ7309143.1"/>
    <property type="molecule type" value="Genomic_DNA"/>
</dbReference>
<dbReference type="AlphaFoldDB" id="A0AAD7EB27"/>
<evidence type="ECO:0000313" key="4">
    <source>
        <dbReference type="Proteomes" id="UP001218218"/>
    </source>
</evidence>
<evidence type="ECO:0000313" key="3">
    <source>
        <dbReference type="EMBL" id="KAJ7309143.1"/>
    </source>
</evidence>
<organism evidence="3 4">
    <name type="scientific">Mycena albidolilacea</name>
    <dbReference type="NCBI Taxonomy" id="1033008"/>
    <lineage>
        <taxon>Eukaryota</taxon>
        <taxon>Fungi</taxon>
        <taxon>Dikarya</taxon>
        <taxon>Basidiomycota</taxon>
        <taxon>Agaricomycotina</taxon>
        <taxon>Agaricomycetes</taxon>
        <taxon>Agaricomycetidae</taxon>
        <taxon>Agaricales</taxon>
        <taxon>Marasmiineae</taxon>
        <taxon>Mycenaceae</taxon>
        <taxon>Mycena</taxon>
    </lineage>
</organism>